<dbReference type="InterPro" id="IPR018378">
    <property type="entry name" value="C-type_lectin_CS"/>
</dbReference>
<evidence type="ECO:0000256" key="16">
    <source>
        <dbReference type="ARBA" id="ARBA00023180"/>
    </source>
</evidence>
<evidence type="ECO:0000256" key="21">
    <source>
        <dbReference type="ARBA" id="ARBA00044355"/>
    </source>
</evidence>
<feature type="disulfide bond" evidence="25">
    <location>
        <begin position="614"/>
        <end position="641"/>
    </location>
</feature>
<feature type="signal peptide" evidence="26">
    <location>
        <begin position="1"/>
        <end position="22"/>
    </location>
</feature>
<dbReference type="FunFam" id="2.10.70.10:FF:000001">
    <property type="entry name" value="Selectin P"/>
    <property type="match status" value="7"/>
</dbReference>
<keyword evidence="5 25" id="KW-0768">Sushi</keyword>
<feature type="domain" description="C-type lectin" evidence="28">
    <location>
        <begin position="371"/>
        <end position="493"/>
    </location>
</feature>
<dbReference type="SUPFAM" id="SSF57196">
    <property type="entry name" value="EGF/Laminin"/>
    <property type="match status" value="1"/>
</dbReference>
<dbReference type="Proteomes" id="UP000010552">
    <property type="component" value="Unassembled WGS sequence"/>
</dbReference>
<feature type="disulfide bond" evidence="24">
    <location>
        <begin position="932"/>
        <end position="941"/>
    </location>
</feature>
<dbReference type="SMART" id="SM00034">
    <property type="entry name" value="CLECT"/>
    <property type="match status" value="3"/>
</dbReference>
<keyword evidence="11" id="KW-0106">Calcium</keyword>
<dbReference type="InterPro" id="IPR013032">
    <property type="entry name" value="EGF-like_CS"/>
</dbReference>
<evidence type="ECO:0000256" key="17">
    <source>
        <dbReference type="ARBA" id="ARBA00044174"/>
    </source>
</evidence>
<evidence type="ECO:0000256" key="13">
    <source>
        <dbReference type="ARBA" id="ARBA00022989"/>
    </source>
</evidence>
<feature type="disulfide bond" evidence="25">
    <location>
        <begin position="211"/>
        <end position="238"/>
    </location>
</feature>
<evidence type="ECO:0000256" key="4">
    <source>
        <dbReference type="ARBA" id="ARBA00022536"/>
    </source>
</evidence>
<keyword evidence="13" id="KW-1133">Transmembrane helix</keyword>
<evidence type="ECO:0000256" key="6">
    <source>
        <dbReference type="ARBA" id="ARBA00022692"/>
    </source>
</evidence>
<dbReference type="GO" id="GO:0007155">
    <property type="term" value="P:cell adhesion"/>
    <property type="evidence" value="ECO:0007669"/>
    <property type="project" value="UniProtKB-KW"/>
</dbReference>
<keyword evidence="12" id="KW-0130">Cell adhesion</keyword>
<feature type="domain" description="EGF-like" evidence="27">
    <location>
        <begin position="140"/>
        <end position="176"/>
    </location>
</feature>
<dbReference type="SMART" id="SM00179">
    <property type="entry name" value="EGF_CA"/>
    <property type="match status" value="2"/>
</dbReference>
<evidence type="ECO:0000256" key="23">
    <source>
        <dbReference type="ARBA" id="ARBA00046840"/>
    </source>
</evidence>
<dbReference type="Pfam" id="PF00084">
    <property type="entry name" value="Sushi"/>
    <property type="match status" value="8"/>
</dbReference>
<evidence type="ECO:0000256" key="26">
    <source>
        <dbReference type="SAM" id="SignalP"/>
    </source>
</evidence>
<dbReference type="Gene3D" id="2.10.70.10">
    <property type="entry name" value="Complement Module, domain 1"/>
    <property type="match status" value="8"/>
</dbReference>
<dbReference type="FunFam" id="2.10.25.10:FF:000176">
    <property type="entry name" value="Selectin P"/>
    <property type="match status" value="2"/>
</dbReference>
<keyword evidence="6" id="KW-0812">Transmembrane</keyword>
<feature type="disulfide bond" evidence="25">
    <location>
        <begin position="274"/>
        <end position="301"/>
    </location>
</feature>
<feature type="disulfide bond" evidence="25">
    <location>
        <begin position="956"/>
        <end position="983"/>
    </location>
</feature>
<gene>
    <name evidence="30" type="ORF">PAL_GLEAN10017830</name>
</gene>
<keyword evidence="31" id="KW-1185">Reference proteome</keyword>
<feature type="domain" description="C-type lectin" evidence="28">
    <location>
        <begin position="786"/>
        <end position="906"/>
    </location>
</feature>
<dbReference type="Pfam" id="PF00059">
    <property type="entry name" value="Lectin_C"/>
    <property type="match status" value="3"/>
</dbReference>
<evidence type="ECO:0000313" key="30">
    <source>
        <dbReference type="EMBL" id="ELK16299.1"/>
    </source>
</evidence>
<dbReference type="PROSITE" id="PS01186">
    <property type="entry name" value="EGF_2"/>
    <property type="match status" value="2"/>
</dbReference>
<evidence type="ECO:0000256" key="20">
    <source>
        <dbReference type="ARBA" id="ARBA00044337"/>
    </source>
</evidence>
<dbReference type="SMART" id="SM00032">
    <property type="entry name" value="CCP"/>
    <property type="match status" value="8"/>
</dbReference>
<evidence type="ECO:0000256" key="15">
    <source>
        <dbReference type="ARBA" id="ARBA00023157"/>
    </source>
</evidence>
<protein>
    <recommendedName>
        <fullName evidence="17">p-selectin</fullName>
    </recommendedName>
    <alternativeName>
        <fullName evidence="18">CD62 antigen-like family member P</fullName>
    </alternativeName>
    <alternativeName>
        <fullName evidence="20">Granule membrane protein 140</fullName>
    </alternativeName>
    <alternativeName>
        <fullName evidence="21">Leukocyte-endothelial cell adhesion molecule 3</fullName>
    </alternativeName>
    <alternativeName>
        <fullName evidence="19">Platelet activation dependent granule-external membrane protein</fullName>
    </alternativeName>
</protein>
<dbReference type="InterPro" id="IPR035976">
    <property type="entry name" value="Sushi/SCR/CCP_sf"/>
</dbReference>
<feature type="chain" id="PRO_5003969613" description="p-selectin" evidence="26">
    <location>
        <begin position="23"/>
        <end position="1225"/>
    </location>
</feature>
<evidence type="ECO:0000313" key="31">
    <source>
        <dbReference type="Proteomes" id="UP000010552"/>
    </source>
</evidence>
<dbReference type="FunFam" id="3.10.100.10:FF:000007">
    <property type="entry name" value="L-selectin"/>
    <property type="match status" value="3"/>
</dbReference>
<feature type="domain" description="C-type lectin" evidence="28">
    <location>
        <begin position="20"/>
        <end position="140"/>
    </location>
</feature>
<keyword evidence="10" id="KW-0677">Repeat</keyword>
<dbReference type="CDD" id="cd00033">
    <property type="entry name" value="CCP"/>
    <property type="match status" value="8"/>
</dbReference>
<dbReference type="InterPro" id="IPR033991">
    <property type="entry name" value="Selectin_CTLD"/>
</dbReference>
<evidence type="ECO:0000256" key="14">
    <source>
        <dbReference type="ARBA" id="ARBA00023136"/>
    </source>
</evidence>
<evidence type="ECO:0000256" key="25">
    <source>
        <dbReference type="PROSITE-ProRule" id="PRU00302"/>
    </source>
</evidence>
<evidence type="ECO:0000256" key="18">
    <source>
        <dbReference type="ARBA" id="ARBA00044221"/>
    </source>
</evidence>
<feature type="domain" description="Sushi" evidence="29">
    <location>
        <begin position="986"/>
        <end position="1047"/>
    </location>
</feature>
<feature type="disulfide bond" evidence="25">
    <location>
        <begin position="337"/>
        <end position="364"/>
    </location>
</feature>
<dbReference type="PROSITE" id="PS50041">
    <property type="entry name" value="C_TYPE_LECTIN_2"/>
    <property type="match status" value="3"/>
</dbReference>
<evidence type="ECO:0000256" key="1">
    <source>
        <dbReference type="ARBA" id="ARBA00004251"/>
    </source>
</evidence>
<dbReference type="AlphaFoldDB" id="L5KXV3"/>
<dbReference type="EMBL" id="KB030474">
    <property type="protein sequence ID" value="ELK16299.1"/>
    <property type="molecule type" value="Genomic_DNA"/>
</dbReference>
<feature type="disulfide bond" evidence="25">
    <location>
        <begin position="676"/>
        <end position="703"/>
    </location>
</feature>
<accession>L5KXV3</accession>
<dbReference type="InterPro" id="IPR002396">
    <property type="entry name" value="Selectin_superfamily"/>
</dbReference>
<name>L5KXV3_PTEAL</name>
<comment type="caution">
    <text evidence="24">Lacks conserved residue(s) required for the propagation of feature annotation.</text>
</comment>
<feature type="domain" description="Sushi" evidence="29">
    <location>
        <begin position="644"/>
        <end position="705"/>
    </location>
</feature>
<dbReference type="InterPro" id="IPR001881">
    <property type="entry name" value="EGF-like_Ca-bd_dom"/>
</dbReference>
<evidence type="ECO:0000256" key="8">
    <source>
        <dbReference type="ARBA" id="ARBA00022729"/>
    </source>
</evidence>
<dbReference type="Pfam" id="PF00008">
    <property type="entry name" value="EGF"/>
    <property type="match status" value="1"/>
</dbReference>
<comment type="function">
    <text evidence="22">Ca(2+)-dependent receptor for myeloid cells that binds to carbohydrates on neutrophils and monocytes. Mediates the interaction of activated endothelial cells or platelets with leukocytes. The ligand recognized is sialyl-Lewis X. Mediates rapid rolling of leukocyte rolling over vascular surfaces during the initial steps in inflammation through interaction with SELPLG. Mediates cell-cell interactions and cell adhesion via the interaction with integrin alpha-IIb/beta3 (ITGA2B:ITGB3) and integrin alpha-V/beta-3 (ITGAV:ITGB3).</text>
</comment>
<evidence type="ECO:0000256" key="5">
    <source>
        <dbReference type="ARBA" id="ARBA00022659"/>
    </source>
</evidence>
<keyword evidence="3" id="KW-1003">Cell membrane</keyword>
<dbReference type="GO" id="GO:0005509">
    <property type="term" value="F:calcium ion binding"/>
    <property type="evidence" value="ECO:0007669"/>
    <property type="project" value="InterPro"/>
</dbReference>
<dbReference type="CDD" id="cd00054">
    <property type="entry name" value="EGF_CA"/>
    <property type="match status" value="2"/>
</dbReference>
<reference evidence="31" key="1">
    <citation type="journal article" date="2013" name="Science">
        <title>Comparative analysis of bat genomes provides insight into the evolution of flight and immunity.</title>
        <authorList>
            <person name="Zhang G."/>
            <person name="Cowled C."/>
            <person name="Shi Z."/>
            <person name="Huang Z."/>
            <person name="Bishop-Lilly K.A."/>
            <person name="Fang X."/>
            <person name="Wynne J.W."/>
            <person name="Xiong Z."/>
            <person name="Baker M.L."/>
            <person name="Zhao W."/>
            <person name="Tachedjian M."/>
            <person name="Zhu Y."/>
            <person name="Zhou P."/>
            <person name="Jiang X."/>
            <person name="Ng J."/>
            <person name="Yang L."/>
            <person name="Wu L."/>
            <person name="Xiao J."/>
            <person name="Feng Y."/>
            <person name="Chen Y."/>
            <person name="Sun X."/>
            <person name="Zhang Y."/>
            <person name="Marsh G.A."/>
            <person name="Crameri G."/>
            <person name="Broder C.C."/>
            <person name="Frey K.G."/>
            <person name="Wang L.F."/>
            <person name="Wang J."/>
        </authorList>
    </citation>
    <scope>NUCLEOTIDE SEQUENCE [LARGE SCALE GENOMIC DNA]</scope>
</reference>
<dbReference type="InterPro" id="IPR000436">
    <property type="entry name" value="Sushi_SCR_CCP_dom"/>
</dbReference>
<feature type="domain" description="EGF-like" evidence="27">
    <location>
        <begin position="906"/>
        <end position="942"/>
    </location>
</feature>
<dbReference type="InterPro" id="IPR016186">
    <property type="entry name" value="C-type_lectin-like/link_sf"/>
</dbReference>
<evidence type="ECO:0000256" key="3">
    <source>
        <dbReference type="ARBA" id="ARBA00022475"/>
    </source>
</evidence>
<evidence type="ECO:0000256" key="10">
    <source>
        <dbReference type="ARBA" id="ARBA00022737"/>
    </source>
</evidence>
<sequence>MTASQLLSALILALLLCEEGDAWSYNASPEPMTFDEASAYCQERYTHLVAIQNQEEIRHLNATFDYSPSYYWIGIRKVNNQWVWIGTQRPLTEEAQNWAPGEPNNKQSDEDCVEIYIRRHKDAGKWNDERCSKKKLALCYTAACTQTSCSGHGECVETINNYTCRCHPGFSGLRCEQVVTCQEREAPAHGSLVCTHPLGRFSYNSSCTVSCQEGYLPSSTEATWCTSSGAWSASPPACNAFQCKALSSPERGYVNCLPSASGSFQSGSSCEFSCEQGFVLKGSARLQCGPTGKWDSEEPTCEAVKCDTVRQPQSGLVRCTHAPAGRFTYGTSCAFSCEEGFQLHGAAQLECTAQGQWTQEVPSCQDFSVYHGTNCWTYHYSERPMTWENARRFCQQNYTDLVAIQNKGEIEYLNKTLPYSATYYWIGIRKVRGVWTWVGTNKSLTKEAENWGHGEPNNRKTKEDCVEIYIKRTKDAGKWNDDACRKLKVALCYTGKPLHQCAQRWQGHVGGRSEDWTIVSLVLRQRGGNREMGPAKSFGSRRLSFLTLPVSPGHAVATENVWKPSIITPVTVTWGTTGPGVSSCEPVEAPTLGTMVCTHPLGNFSYSSRCAFHCSEGTDIIGSEETTCGPFGNWSSPEPTCQVIHCEPLTAPDLGTMDCSHPLANFSFTSTCTFSCSEGNELMGEKETFCGSSGSWTSLSPICQKAVDAQGMSPARKDPAMEAEGKKALLIANQGSAHCGTLRAQTQRCRGAEAGDATGQRVEFRDKIRSRVRSNDEPELMNQREVAAWTYNYSTNAYSWNFSRNFCQKYFTDLVAIQNKNEIAYLNDIIPYYSSYYWIGIRKINNNWTWVGTKKTLTKEAENWADNEPNNKKNNQDCVEIYIKSLSAPGKWNDEPCWRRKRALCYTASCQETSCSEKGECIETIGSYTCSCSQGFYGPECEHEAAPHQPSCRFSCDEGSALVGPEVVQCMASGEWTASAPVCKTLHCQDPPAPKGAQVHCFGPFGASRYQSTCSFTCDEGLVLVGAGELRCLAAGNWSAAAPECQAVACTPLLSPRNGTMTCVQPLGDSSLKSTCQFTCNAGFSLSGPERLDCTPSGHWTGSPPVCEAGTLVSQALWDLGSAHTSQTFPCLCPPGPEVLPLNLDSTELLVSSRCVPTCPHLLGHSPDADHCSPNHFAIDSRKTMSSHWTQLRMTSLTLVERAGSWFRVPTPGLPVCLGPAYPKA</sequence>
<evidence type="ECO:0000256" key="19">
    <source>
        <dbReference type="ARBA" id="ARBA00044292"/>
    </source>
</evidence>
<comment type="similarity">
    <text evidence="2">Belongs to the selectin/LECAM family.</text>
</comment>
<dbReference type="CDD" id="cd03592">
    <property type="entry name" value="CLECT_selectins_like"/>
    <property type="match status" value="3"/>
</dbReference>
<dbReference type="Gene3D" id="3.10.100.10">
    <property type="entry name" value="Mannose-Binding Protein A, subunit A"/>
    <property type="match status" value="3"/>
</dbReference>
<keyword evidence="15 24" id="KW-1015">Disulfide bond</keyword>
<dbReference type="SUPFAM" id="SSF57535">
    <property type="entry name" value="Complement control module/SCR domain"/>
    <property type="match status" value="8"/>
</dbReference>
<feature type="domain" description="Sushi" evidence="29">
    <location>
        <begin position="179"/>
        <end position="240"/>
    </location>
</feature>
<feature type="domain" description="Sushi" evidence="29">
    <location>
        <begin position="1048"/>
        <end position="1109"/>
    </location>
</feature>
<dbReference type="PRINTS" id="PR00343">
    <property type="entry name" value="SELECTIN"/>
</dbReference>
<evidence type="ECO:0000259" key="28">
    <source>
        <dbReference type="PROSITE" id="PS50041"/>
    </source>
</evidence>
<keyword evidence="14" id="KW-0472">Membrane</keyword>
<feature type="domain" description="Sushi" evidence="29">
    <location>
        <begin position="317"/>
        <end position="366"/>
    </location>
</feature>
<keyword evidence="4 24" id="KW-0245">EGF-like domain</keyword>
<evidence type="ECO:0000256" key="7">
    <source>
        <dbReference type="ARBA" id="ARBA00022723"/>
    </source>
</evidence>
<dbReference type="PROSITE" id="PS50923">
    <property type="entry name" value="SUSHI"/>
    <property type="match status" value="8"/>
</dbReference>
<evidence type="ECO:0000259" key="27">
    <source>
        <dbReference type="PROSITE" id="PS50026"/>
    </source>
</evidence>
<dbReference type="InterPro" id="IPR001304">
    <property type="entry name" value="C-type_lectin-like"/>
</dbReference>
<evidence type="ECO:0000256" key="22">
    <source>
        <dbReference type="ARBA" id="ARBA00045502"/>
    </source>
</evidence>
<dbReference type="PROSITE" id="PS00615">
    <property type="entry name" value="C_TYPE_LECTIN_1"/>
    <property type="match status" value="3"/>
</dbReference>
<evidence type="ECO:0000256" key="2">
    <source>
        <dbReference type="ARBA" id="ARBA00007360"/>
    </source>
</evidence>
<proteinExistence type="inferred from homology"/>
<organism evidence="30 31">
    <name type="scientific">Pteropus alecto</name>
    <name type="common">Black flying fox</name>
    <dbReference type="NCBI Taxonomy" id="9402"/>
    <lineage>
        <taxon>Eukaryota</taxon>
        <taxon>Metazoa</taxon>
        <taxon>Chordata</taxon>
        <taxon>Craniata</taxon>
        <taxon>Vertebrata</taxon>
        <taxon>Euteleostomi</taxon>
        <taxon>Mammalia</taxon>
        <taxon>Eutheria</taxon>
        <taxon>Laurasiatheria</taxon>
        <taxon>Chiroptera</taxon>
        <taxon>Yinpterochiroptera</taxon>
        <taxon>Pteropodoidea</taxon>
        <taxon>Pteropodidae</taxon>
        <taxon>Pteropodinae</taxon>
        <taxon>Pteropus</taxon>
    </lineage>
</organism>
<feature type="domain" description="Sushi" evidence="29">
    <location>
        <begin position="913"/>
        <end position="985"/>
    </location>
</feature>
<dbReference type="InParanoid" id="L5KXV3"/>
<dbReference type="SUPFAM" id="SSF56436">
    <property type="entry name" value="C-type lectin-like"/>
    <property type="match status" value="3"/>
</dbReference>
<dbReference type="SMART" id="SM00181">
    <property type="entry name" value="EGF"/>
    <property type="match status" value="2"/>
</dbReference>
<dbReference type="STRING" id="9402.L5KXV3"/>
<dbReference type="GO" id="GO:0005886">
    <property type="term" value="C:plasma membrane"/>
    <property type="evidence" value="ECO:0007669"/>
    <property type="project" value="UniProtKB-SubCell"/>
</dbReference>
<dbReference type="InterPro" id="IPR050350">
    <property type="entry name" value="Compl-Cell_Adhes-Reg"/>
</dbReference>
<dbReference type="FunCoup" id="L5KXV3">
    <property type="interactions" value="355"/>
</dbReference>
<dbReference type="PANTHER" id="PTHR19325">
    <property type="entry name" value="COMPLEMENT COMPONENT-RELATED SUSHI DOMAIN-CONTAINING"/>
    <property type="match status" value="1"/>
</dbReference>
<keyword evidence="7" id="KW-0479">Metal-binding</keyword>
<feature type="domain" description="Sushi" evidence="29">
    <location>
        <begin position="582"/>
        <end position="643"/>
    </location>
</feature>
<evidence type="ECO:0000256" key="9">
    <source>
        <dbReference type="ARBA" id="ARBA00022734"/>
    </source>
</evidence>
<feature type="disulfide bond" evidence="24">
    <location>
        <begin position="166"/>
        <end position="175"/>
    </location>
</feature>
<keyword evidence="8 26" id="KW-0732">Signal</keyword>
<feature type="disulfide bond" evidence="25">
    <location>
        <begin position="1080"/>
        <end position="1107"/>
    </location>
</feature>
<dbReference type="GO" id="GO:0030246">
    <property type="term" value="F:carbohydrate binding"/>
    <property type="evidence" value="ECO:0007669"/>
    <property type="project" value="UniProtKB-KW"/>
</dbReference>
<evidence type="ECO:0000256" key="11">
    <source>
        <dbReference type="ARBA" id="ARBA00022837"/>
    </source>
</evidence>
<feature type="domain" description="Sushi" evidence="29">
    <location>
        <begin position="254"/>
        <end position="303"/>
    </location>
</feature>
<dbReference type="PROSITE" id="PS50026">
    <property type="entry name" value="EGF_3"/>
    <property type="match status" value="2"/>
</dbReference>
<dbReference type="PROSITE" id="PS00022">
    <property type="entry name" value="EGF_1"/>
    <property type="match status" value="2"/>
</dbReference>
<keyword evidence="16" id="KW-0325">Glycoprotein</keyword>
<comment type="subcellular location">
    <subcellularLocation>
        <location evidence="1">Cell membrane</location>
        <topology evidence="1">Single-pass type I membrane protein</topology>
    </subcellularLocation>
</comment>
<feature type="disulfide bond" evidence="25">
    <location>
        <begin position="1018"/>
        <end position="1045"/>
    </location>
</feature>
<dbReference type="InterPro" id="IPR016187">
    <property type="entry name" value="CTDL_fold"/>
</dbReference>
<evidence type="ECO:0000259" key="29">
    <source>
        <dbReference type="PROSITE" id="PS50923"/>
    </source>
</evidence>
<dbReference type="Pfam" id="PF12661">
    <property type="entry name" value="hEGF"/>
    <property type="match status" value="1"/>
</dbReference>
<evidence type="ECO:0000256" key="24">
    <source>
        <dbReference type="PROSITE-ProRule" id="PRU00076"/>
    </source>
</evidence>
<keyword evidence="9 30" id="KW-0430">Lectin</keyword>
<dbReference type="PANTHER" id="PTHR19325:SF484">
    <property type="entry name" value="P-SELECTIN"/>
    <property type="match status" value="1"/>
</dbReference>
<evidence type="ECO:0000256" key="12">
    <source>
        <dbReference type="ARBA" id="ARBA00022889"/>
    </source>
</evidence>
<dbReference type="InterPro" id="IPR000742">
    <property type="entry name" value="EGF"/>
</dbReference>
<comment type="subunit">
    <text evidence="23">Interacts with SNX17. Interacts with SELPLG/PSGL1 and PODXL2 and mediates neutrophil adhesion and leukocyte rolling. This interaction requires the sialyl-Lewis X epitope of SELPLG and PODXL2, and specific tyrosine sulfation on SELPLG. Interacts (via C-type lectin domain) with alpha-IIb/beta3 integrin ITGA2B:ITGB3 and alpha-V/beta-3 integrin ITGAV:ITGB3. Interacts with alpha5/beta1 integrin ITGA5:ITGB1 and alpha4/beta1 integrin ITGA4:ITGB.</text>
</comment>